<dbReference type="WBParaSite" id="ALUE_0000769301-mRNA-1">
    <property type="protein sequence ID" value="ALUE_0000769301-mRNA-1"/>
    <property type="gene ID" value="ALUE_0000769301"/>
</dbReference>
<name>A0A9J2PE23_ASCLU</name>
<sequence length="138" mass="16110">MECVLVHNCCFVFLSNWIALLRFLILMKKVNVAPFHPWVSNVIGSLHDWLLILWLINVRVKNMKVLVDNHMSFFELSACAFLSAQHILHAVGLGWVFHVSHFNDARLLYNYYFLHFYLLRDCFFTSSGSSRKSDCLAL</sequence>
<dbReference type="AlphaFoldDB" id="A0A9J2PE23"/>
<accession>A0A9J2PE23</accession>
<keyword evidence="1" id="KW-1133">Transmembrane helix</keyword>
<dbReference type="Proteomes" id="UP000036681">
    <property type="component" value="Unplaced"/>
</dbReference>
<keyword evidence="2" id="KW-1185">Reference proteome</keyword>
<evidence type="ECO:0000256" key="1">
    <source>
        <dbReference type="SAM" id="Phobius"/>
    </source>
</evidence>
<organism evidence="2 3">
    <name type="scientific">Ascaris lumbricoides</name>
    <name type="common">Giant roundworm</name>
    <dbReference type="NCBI Taxonomy" id="6252"/>
    <lineage>
        <taxon>Eukaryota</taxon>
        <taxon>Metazoa</taxon>
        <taxon>Ecdysozoa</taxon>
        <taxon>Nematoda</taxon>
        <taxon>Chromadorea</taxon>
        <taxon>Rhabditida</taxon>
        <taxon>Spirurina</taxon>
        <taxon>Ascaridomorpha</taxon>
        <taxon>Ascaridoidea</taxon>
        <taxon>Ascarididae</taxon>
        <taxon>Ascaris</taxon>
    </lineage>
</organism>
<feature type="transmembrane region" description="Helical" evidence="1">
    <location>
        <begin position="38"/>
        <end position="56"/>
    </location>
</feature>
<reference evidence="3" key="1">
    <citation type="submission" date="2023-03" db="UniProtKB">
        <authorList>
            <consortium name="WormBaseParasite"/>
        </authorList>
    </citation>
    <scope>IDENTIFICATION</scope>
</reference>
<feature type="transmembrane region" description="Helical" evidence="1">
    <location>
        <begin position="5"/>
        <end position="26"/>
    </location>
</feature>
<evidence type="ECO:0000313" key="3">
    <source>
        <dbReference type="WBParaSite" id="ALUE_0000769301-mRNA-1"/>
    </source>
</evidence>
<protein>
    <submittedName>
        <fullName evidence="3">Post-GPI attachment to proteins factor 3</fullName>
    </submittedName>
</protein>
<keyword evidence="1" id="KW-0472">Membrane</keyword>
<proteinExistence type="predicted"/>
<keyword evidence="1" id="KW-0812">Transmembrane</keyword>
<evidence type="ECO:0000313" key="2">
    <source>
        <dbReference type="Proteomes" id="UP000036681"/>
    </source>
</evidence>